<organism evidence="3">
    <name type="scientific">Cyclophora tenuis</name>
    <name type="common">Marine diatom</name>
    <dbReference type="NCBI Taxonomy" id="216820"/>
    <lineage>
        <taxon>Eukaryota</taxon>
        <taxon>Sar</taxon>
        <taxon>Stramenopiles</taxon>
        <taxon>Ochrophyta</taxon>
        <taxon>Bacillariophyta</taxon>
        <taxon>Fragilariophyceae</taxon>
        <taxon>Fragilariophycidae</taxon>
        <taxon>Cyclophorales</taxon>
        <taxon>Cyclophoraceae</taxon>
        <taxon>Cyclophora</taxon>
    </lineage>
</organism>
<feature type="transmembrane region" description="Helical" evidence="2">
    <location>
        <begin position="184"/>
        <end position="208"/>
    </location>
</feature>
<dbReference type="AlphaFoldDB" id="A0A7S1GQX7"/>
<name>A0A7S1GQX7_CYCTE</name>
<feature type="transmembrane region" description="Helical" evidence="2">
    <location>
        <begin position="88"/>
        <end position="106"/>
    </location>
</feature>
<feature type="transmembrane region" description="Helical" evidence="2">
    <location>
        <begin position="20"/>
        <end position="37"/>
    </location>
</feature>
<proteinExistence type="predicted"/>
<feature type="transmembrane region" description="Helical" evidence="2">
    <location>
        <begin position="57"/>
        <end position="81"/>
    </location>
</feature>
<gene>
    <name evidence="3" type="ORF">CTEN0397_LOCUS15337</name>
</gene>
<dbReference type="EMBL" id="HBFW01023853">
    <property type="protein sequence ID" value="CAD8944227.1"/>
    <property type="molecule type" value="Transcribed_RNA"/>
</dbReference>
<keyword evidence="2" id="KW-0472">Membrane</keyword>
<feature type="compositionally biased region" description="Basic and acidic residues" evidence="1">
    <location>
        <begin position="353"/>
        <end position="362"/>
    </location>
</feature>
<feature type="transmembrane region" description="Helical" evidence="2">
    <location>
        <begin position="265"/>
        <end position="285"/>
    </location>
</feature>
<accession>A0A7S1GQX7</accession>
<keyword evidence="2" id="KW-1133">Transmembrane helix</keyword>
<evidence type="ECO:0000256" key="2">
    <source>
        <dbReference type="SAM" id="Phobius"/>
    </source>
</evidence>
<feature type="transmembrane region" description="Helical" evidence="2">
    <location>
        <begin position="228"/>
        <end position="245"/>
    </location>
</feature>
<evidence type="ECO:0000313" key="3">
    <source>
        <dbReference type="EMBL" id="CAD8944227.1"/>
    </source>
</evidence>
<protein>
    <submittedName>
        <fullName evidence="3">Uncharacterized protein</fullName>
    </submittedName>
</protein>
<feature type="region of interest" description="Disordered" evidence="1">
    <location>
        <begin position="340"/>
        <end position="362"/>
    </location>
</feature>
<feature type="transmembrane region" description="Helical" evidence="2">
    <location>
        <begin position="135"/>
        <end position="163"/>
    </location>
</feature>
<reference evidence="3" key="1">
    <citation type="submission" date="2021-01" db="EMBL/GenBank/DDBJ databases">
        <authorList>
            <person name="Corre E."/>
            <person name="Pelletier E."/>
            <person name="Niang G."/>
            <person name="Scheremetjew M."/>
            <person name="Finn R."/>
            <person name="Kale V."/>
            <person name="Holt S."/>
            <person name="Cochrane G."/>
            <person name="Meng A."/>
            <person name="Brown T."/>
            <person name="Cohen L."/>
        </authorList>
    </citation>
    <scope>NUCLEOTIDE SEQUENCE</scope>
    <source>
        <strain evidence="3">ECT3854</strain>
    </source>
</reference>
<keyword evidence="2" id="KW-0812">Transmembrane</keyword>
<evidence type="ECO:0000256" key="1">
    <source>
        <dbReference type="SAM" id="MobiDB-lite"/>
    </source>
</evidence>
<sequence>MSKTTSTIGNERYQADLRQFAGVLFGLSICATFFPLANVAGRIGPDGTTADEGIPLASLVAGLCVILIGITGMLTGYLCLVHDYSNKYLTGFLLLWVQTAFIPYITDMTDVGKTARTGKGFIPTSYNPTEGEVRFVGAMGILGIFCYGACFLGSLAFMTFALYAYQVGKPGDRASGYYRGRLGFYCILVTLAGLAQLMLGAFCISNFGNGPLEPFIGVAMFTVSFPEISVVVGLVYILNGLYGLLRSVGVIKASENDHSFQIGMAFQYICTLVLMIIVQISYLPGNTQAAAAPSRACLTLGAHVLPAFLDFKMRTTPEVLPMDFYGLDVVNDDDEGVAVEEQADDANKTNNVNKEDDPAFEA</sequence>